<evidence type="ECO:0000313" key="2">
    <source>
        <dbReference type="EMBL" id="VEN54340.1"/>
    </source>
</evidence>
<organism evidence="2 3">
    <name type="scientific">Callosobruchus maculatus</name>
    <name type="common">Southern cowpea weevil</name>
    <name type="synonym">Pulse bruchid</name>
    <dbReference type="NCBI Taxonomy" id="64391"/>
    <lineage>
        <taxon>Eukaryota</taxon>
        <taxon>Metazoa</taxon>
        <taxon>Ecdysozoa</taxon>
        <taxon>Arthropoda</taxon>
        <taxon>Hexapoda</taxon>
        <taxon>Insecta</taxon>
        <taxon>Pterygota</taxon>
        <taxon>Neoptera</taxon>
        <taxon>Endopterygota</taxon>
        <taxon>Coleoptera</taxon>
        <taxon>Polyphaga</taxon>
        <taxon>Cucujiformia</taxon>
        <taxon>Chrysomeloidea</taxon>
        <taxon>Chrysomelidae</taxon>
        <taxon>Bruchinae</taxon>
        <taxon>Bruchini</taxon>
        <taxon>Callosobruchus</taxon>
    </lineage>
</organism>
<dbReference type="Proteomes" id="UP000410492">
    <property type="component" value="Unassembled WGS sequence"/>
</dbReference>
<proteinExistence type="predicted"/>
<protein>
    <submittedName>
        <fullName evidence="2">Uncharacterized protein</fullName>
    </submittedName>
</protein>
<reference evidence="2 3" key="1">
    <citation type="submission" date="2019-01" db="EMBL/GenBank/DDBJ databases">
        <authorList>
            <person name="Sayadi A."/>
        </authorList>
    </citation>
    <scope>NUCLEOTIDE SEQUENCE [LARGE SCALE GENOMIC DNA]</scope>
</reference>
<evidence type="ECO:0000313" key="3">
    <source>
        <dbReference type="Proteomes" id="UP000410492"/>
    </source>
</evidence>
<feature type="region of interest" description="Disordered" evidence="1">
    <location>
        <begin position="1"/>
        <end position="34"/>
    </location>
</feature>
<dbReference type="AlphaFoldDB" id="A0A653D473"/>
<keyword evidence="3" id="KW-1185">Reference proteome</keyword>
<evidence type="ECO:0000256" key="1">
    <source>
        <dbReference type="SAM" id="MobiDB-lite"/>
    </source>
</evidence>
<accession>A0A653D473</accession>
<sequence>MLTRRQASESEIPQVANRLASGRTPNAPTEFLEPRKNDCKNASERRFLIFDLYQYHIPCDTGLSKGRQMFKCVFVAIDI</sequence>
<name>A0A653D473_CALMS</name>
<gene>
    <name evidence="2" type="ORF">CALMAC_LOCUS13842</name>
</gene>
<dbReference type="EMBL" id="CAACVG010009851">
    <property type="protein sequence ID" value="VEN54340.1"/>
    <property type="molecule type" value="Genomic_DNA"/>
</dbReference>